<name>A0A8T0WRC7_PANVG</name>
<evidence type="ECO:0000313" key="2">
    <source>
        <dbReference type="Proteomes" id="UP000823388"/>
    </source>
</evidence>
<reference evidence="1" key="1">
    <citation type="submission" date="2020-05" db="EMBL/GenBank/DDBJ databases">
        <title>WGS assembly of Panicum virgatum.</title>
        <authorList>
            <person name="Lovell J.T."/>
            <person name="Jenkins J."/>
            <person name="Shu S."/>
            <person name="Juenger T.E."/>
            <person name="Schmutz J."/>
        </authorList>
    </citation>
    <scope>NUCLEOTIDE SEQUENCE</scope>
    <source>
        <strain evidence="1">AP13</strain>
    </source>
</reference>
<comment type="caution">
    <text evidence="1">The sequence shown here is derived from an EMBL/GenBank/DDBJ whole genome shotgun (WGS) entry which is preliminary data.</text>
</comment>
<dbReference type="AlphaFoldDB" id="A0A8T0WRC7"/>
<dbReference type="EMBL" id="CM029038">
    <property type="protein sequence ID" value="KAG2649865.1"/>
    <property type="molecule type" value="Genomic_DNA"/>
</dbReference>
<feature type="non-terminal residue" evidence="1">
    <location>
        <position position="1"/>
    </location>
</feature>
<organism evidence="1 2">
    <name type="scientific">Panicum virgatum</name>
    <name type="common">Blackwell switchgrass</name>
    <dbReference type="NCBI Taxonomy" id="38727"/>
    <lineage>
        <taxon>Eukaryota</taxon>
        <taxon>Viridiplantae</taxon>
        <taxon>Streptophyta</taxon>
        <taxon>Embryophyta</taxon>
        <taxon>Tracheophyta</taxon>
        <taxon>Spermatophyta</taxon>
        <taxon>Magnoliopsida</taxon>
        <taxon>Liliopsida</taxon>
        <taxon>Poales</taxon>
        <taxon>Poaceae</taxon>
        <taxon>PACMAD clade</taxon>
        <taxon>Panicoideae</taxon>
        <taxon>Panicodae</taxon>
        <taxon>Paniceae</taxon>
        <taxon>Panicinae</taxon>
        <taxon>Panicum</taxon>
        <taxon>Panicum sect. Hiantes</taxon>
    </lineage>
</organism>
<dbReference type="Proteomes" id="UP000823388">
    <property type="component" value="Chromosome 1N"/>
</dbReference>
<sequence>PTCQTPFVTNLSPPHVPLSLMEEPLARRGGVRSLPPLIHGGGGLRLIRRRPMEEKATSAATAARLHGGGLERRRLLTIVEGVLRAAAARPRGRGHKLTAPLDRGGGSTSCRCALDRGEKPLSPKRGAIVLALAENQRHQQQRCRGRSELQQQGQACGQVDLECEVHVLVPVPVAVHCTGEPLMRPTCRCWAATVLAIGHCD</sequence>
<protein>
    <submittedName>
        <fullName evidence="1">Uncharacterized protein</fullName>
    </submittedName>
</protein>
<keyword evidence="2" id="KW-1185">Reference proteome</keyword>
<proteinExistence type="predicted"/>
<accession>A0A8T0WRC7</accession>
<gene>
    <name evidence="1" type="ORF">PVAP13_1NG135319</name>
</gene>
<evidence type="ECO:0000313" key="1">
    <source>
        <dbReference type="EMBL" id="KAG2649865.1"/>
    </source>
</evidence>